<name>A0A3S2XY89_9SPHI</name>
<protein>
    <recommendedName>
        <fullName evidence="4">Beta-lactamase-inhibitor-like PepSY-like domain-containing protein</fullName>
    </recommendedName>
</protein>
<keyword evidence="3" id="KW-1185">Reference proteome</keyword>
<accession>A0A3S2XY89</accession>
<dbReference type="Proteomes" id="UP000282759">
    <property type="component" value="Unassembled WGS sequence"/>
</dbReference>
<reference evidence="2 3" key="1">
    <citation type="submission" date="2019-01" db="EMBL/GenBank/DDBJ databases">
        <authorList>
            <person name="Chen W.-M."/>
        </authorList>
    </citation>
    <scope>NUCLEOTIDE SEQUENCE [LARGE SCALE GENOMIC DNA]</scope>
    <source>
        <strain evidence="2 3">YBJ-36</strain>
    </source>
</reference>
<evidence type="ECO:0000313" key="2">
    <source>
        <dbReference type="EMBL" id="RVT97261.1"/>
    </source>
</evidence>
<dbReference type="EMBL" id="SACK01000012">
    <property type="protein sequence ID" value="RVT97261.1"/>
    <property type="molecule type" value="Genomic_DNA"/>
</dbReference>
<gene>
    <name evidence="2" type="ORF">EOD41_19040</name>
</gene>
<evidence type="ECO:0008006" key="4">
    <source>
        <dbReference type="Google" id="ProtNLM"/>
    </source>
</evidence>
<keyword evidence="1" id="KW-0732">Signal</keyword>
<evidence type="ECO:0000313" key="3">
    <source>
        <dbReference type="Proteomes" id="UP000282759"/>
    </source>
</evidence>
<dbReference type="RefSeq" id="WP_127707948.1">
    <property type="nucleotide sequence ID" value="NZ_SACK01000012.1"/>
</dbReference>
<sequence length="154" mass="17116">MKKLFIIPVIAGLLSTGLYANAAVKNVKDDDGSRVSYSVINQFKADFRDAKNVTWTITDNCQKAEFILNGVKTTAFYNFSGDFMGTTERVAYSAVSERAQKEIAAKYKGYAVGDVIKLQTTESTQLFVDLKNDKEEVLVRVSPTSTVSFFQQVK</sequence>
<comment type="caution">
    <text evidence="2">The sequence shown here is derived from an EMBL/GenBank/DDBJ whole genome shotgun (WGS) entry which is preliminary data.</text>
</comment>
<dbReference type="Gene3D" id="3.10.450.360">
    <property type="match status" value="1"/>
</dbReference>
<organism evidence="2 3">
    <name type="scientific">Mucilaginibacter limnophilus</name>
    <dbReference type="NCBI Taxonomy" id="1932778"/>
    <lineage>
        <taxon>Bacteria</taxon>
        <taxon>Pseudomonadati</taxon>
        <taxon>Bacteroidota</taxon>
        <taxon>Sphingobacteriia</taxon>
        <taxon>Sphingobacteriales</taxon>
        <taxon>Sphingobacteriaceae</taxon>
        <taxon>Mucilaginibacter</taxon>
    </lineage>
</organism>
<feature type="signal peptide" evidence="1">
    <location>
        <begin position="1"/>
        <end position="22"/>
    </location>
</feature>
<feature type="chain" id="PRO_5018781892" description="Beta-lactamase-inhibitor-like PepSY-like domain-containing protein" evidence="1">
    <location>
        <begin position="23"/>
        <end position="154"/>
    </location>
</feature>
<evidence type="ECO:0000256" key="1">
    <source>
        <dbReference type="SAM" id="SignalP"/>
    </source>
</evidence>
<dbReference type="OrthoDB" id="669738at2"/>
<proteinExistence type="predicted"/>
<dbReference type="AlphaFoldDB" id="A0A3S2XY89"/>
<dbReference type="SUPFAM" id="SSF160574">
    <property type="entry name" value="BT0923-like"/>
    <property type="match status" value="1"/>
</dbReference>